<evidence type="ECO:0000313" key="2">
    <source>
        <dbReference type="Proteomes" id="UP001153636"/>
    </source>
</evidence>
<dbReference type="PANTHER" id="PTHR46704">
    <property type="entry name" value="CXC DOMAIN-CONTAINING PROTEIN-RELATED"/>
    <property type="match status" value="1"/>
</dbReference>
<organism evidence="1 2">
    <name type="scientific">Psylliodes chrysocephalus</name>
    <dbReference type="NCBI Taxonomy" id="3402493"/>
    <lineage>
        <taxon>Eukaryota</taxon>
        <taxon>Metazoa</taxon>
        <taxon>Ecdysozoa</taxon>
        <taxon>Arthropoda</taxon>
        <taxon>Hexapoda</taxon>
        <taxon>Insecta</taxon>
        <taxon>Pterygota</taxon>
        <taxon>Neoptera</taxon>
        <taxon>Endopterygota</taxon>
        <taxon>Coleoptera</taxon>
        <taxon>Polyphaga</taxon>
        <taxon>Cucujiformia</taxon>
        <taxon>Chrysomeloidea</taxon>
        <taxon>Chrysomelidae</taxon>
        <taxon>Galerucinae</taxon>
        <taxon>Alticini</taxon>
        <taxon>Psylliodes</taxon>
    </lineage>
</organism>
<keyword evidence="2" id="KW-1185">Reference proteome</keyword>
<dbReference type="AlphaFoldDB" id="A0A9P0GHE2"/>
<protein>
    <submittedName>
        <fullName evidence="1">Uncharacterized protein</fullName>
    </submittedName>
</protein>
<dbReference type="OrthoDB" id="5949854at2759"/>
<gene>
    <name evidence="1" type="ORF">PSYICH_LOCUS10597</name>
</gene>
<dbReference type="PANTHER" id="PTHR46704:SF9">
    <property type="entry name" value="BHLH DOMAIN-CONTAINING PROTEIN"/>
    <property type="match status" value="1"/>
</dbReference>
<name>A0A9P0GHE2_9CUCU</name>
<accession>A0A9P0GHE2</accession>
<sequence length="318" mass="36751">MRFNIDVSIKNIERLRRGCGDTFLIKGPKTKIPRDWKKFLGNGKNKEQLVNLLHNEWKQDKYAHHFHGKKLYLSHNDQCTLFTSEDGSTVYYTVQEEADTNIILHCFHASQFCQDKLPIRIRSSNTDVFMLLLRYVNEIENVLLFDTGVGNKRRVSNVTNISDNLGVAKWHAMLNMHALSGSDTTSSFVRRGKLSVKSKLEKCSKFVPILRSLGSSFTVTYKLVTYLEEFVCYLYSNKGYIDINKLRYELFTHKYSPTVTSTLPNTQGDPLPSELTDVMESYHPDEFEDENESDLVNFTCRCLEIFAFIYACIIKILC</sequence>
<evidence type="ECO:0000313" key="1">
    <source>
        <dbReference type="EMBL" id="CAH1109880.1"/>
    </source>
</evidence>
<reference evidence="1" key="1">
    <citation type="submission" date="2022-01" db="EMBL/GenBank/DDBJ databases">
        <authorList>
            <person name="King R."/>
        </authorList>
    </citation>
    <scope>NUCLEOTIDE SEQUENCE</scope>
</reference>
<dbReference type="Proteomes" id="UP001153636">
    <property type="component" value="Chromosome 4"/>
</dbReference>
<dbReference type="EMBL" id="OV651816">
    <property type="protein sequence ID" value="CAH1109880.1"/>
    <property type="molecule type" value="Genomic_DNA"/>
</dbReference>
<proteinExistence type="predicted"/>